<gene>
    <name evidence="1" type="ORF">IHE45_05G135200</name>
</gene>
<comment type="caution">
    <text evidence="1">The sequence shown here is derived from an EMBL/GenBank/DDBJ whole genome shotgun (WGS) entry which is preliminary data.</text>
</comment>
<organism evidence="1 2">
    <name type="scientific">Dioscorea alata</name>
    <name type="common">Purple yam</name>
    <dbReference type="NCBI Taxonomy" id="55571"/>
    <lineage>
        <taxon>Eukaryota</taxon>
        <taxon>Viridiplantae</taxon>
        <taxon>Streptophyta</taxon>
        <taxon>Embryophyta</taxon>
        <taxon>Tracheophyta</taxon>
        <taxon>Spermatophyta</taxon>
        <taxon>Magnoliopsida</taxon>
        <taxon>Liliopsida</taxon>
        <taxon>Dioscoreales</taxon>
        <taxon>Dioscoreaceae</taxon>
        <taxon>Dioscorea</taxon>
    </lineage>
</organism>
<dbReference type="Proteomes" id="UP000827976">
    <property type="component" value="Chromosome 5"/>
</dbReference>
<dbReference type="EMBL" id="CM037015">
    <property type="protein sequence ID" value="KAH7682646.1"/>
    <property type="molecule type" value="Genomic_DNA"/>
</dbReference>
<keyword evidence="2" id="KW-1185">Reference proteome</keyword>
<evidence type="ECO:0000313" key="2">
    <source>
        <dbReference type="Proteomes" id="UP000827976"/>
    </source>
</evidence>
<accession>A0ACB7W5D8</accession>
<proteinExistence type="predicted"/>
<evidence type="ECO:0000313" key="1">
    <source>
        <dbReference type="EMBL" id="KAH7682646.1"/>
    </source>
</evidence>
<name>A0ACB7W5D8_DIOAL</name>
<reference evidence="2" key="1">
    <citation type="journal article" date="2022" name="Nat. Commun.">
        <title>Chromosome evolution and the genetic basis of agronomically important traits in greater yam.</title>
        <authorList>
            <person name="Bredeson J.V."/>
            <person name="Lyons J.B."/>
            <person name="Oniyinde I.O."/>
            <person name="Okereke N.R."/>
            <person name="Kolade O."/>
            <person name="Nnabue I."/>
            <person name="Nwadili C.O."/>
            <person name="Hribova E."/>
            <person name="Parker M."/>
            <person name="Nwogha J."/>
            <person name="Shu S."/>
            <person name="Carlson J."/>
            <person name="Kariba R."/>
            <person name="Muthemba S."/>
            <person name="Knop K."/>
            <person name="Barton G.J."/>
            <person name="Sherwood A.V."/>
            <person name="Lopez-Montes A."/>
            <person name="Asiedu R."/>
            <person name="Jamnadass R."/>
            <person name="Muchugi A."/>
            <person name="Goodstein D."/>
            <person name="Egesi C.N."/>
            <person name="Featherston J."/>
            <person name="Asfaw A."/>
            <person name="Simpson G.G."/>
            <person name="Dolezel J."/>
            <person name="Hendre P.S."/>
            <person name="Van Deynze A."/>
            <person name="Kumar P.L."/>
            <person name="Obidiegwu J.E."/>
            <person name="Bhattacharjee R."/>
            <person name="Rokhsar D.S."/>
        </authorList>
    </citation>
    <scope>NUCLEOTIDE SEQUENCE [LARGE SCALE GENOMIC DNA]</scope>
    <source>
        <strain evidence="2">cv. TDa95/00328</strain>
    </source>
</reference>
<protein>
    <submittedName>
        <fullName evidence="1">Uncharacterized protein</fullName>
    </submittedName>
</protein>
<sequence>MKTSFFASFNTPFPVKTSPPPPQIGCRYHRLKTHRKTVFASKKNSGDYGSDHSKGIVDENMIVLRKRMHEMKMAERNYEPPENWMEWEKRYYTKYESDVCVAVGFLQTFLMNNRPSVGVSVLLLHLLSLPVSVVLILLHLTSHIMPSLG</sequence>